<evidence type="ECO:0000256" key="7">
    <source>
        <dbReference type="ARBA" id="ARBA00023270"/>
    </source>
</evidence>
<comment type="pathway">
    <text evidence="9">Amine and polyamine biosynthesis; S-adenosylmethioninamine biosynthesis; S-adenosylmethioninamine from S-adenosyl-L-methionine: step 1/1.</text>
</comment>
<feature type="active site" description="Proton donor; for catalytic activity" evidence="9">
    <location>
        <position position="95"/>
    </location>
</feature>
<dbReference type="Proteomes" id="UP000321907">
    <property type="component" value="Unassembled WGS sequence"/>
</dbReference>
<comment type="PTM">
    <text evidence="9">Is synthesized initially as an inactive proenzyme. Formation of the active enzyme involves a self-maturation process in which the active site pyruvoyl group is generated from an internal serine residue via an autocatalytic post-translational modification. Two non-identical subunits are generated from the proenzyme in this reaction, and the pyruvate is formed at the N-terminus of the alpha chain, which is derived from the carboxyl end of the proenzyme. The post-translation cleavage follows an unusual pathway, termed non-hydrolytic serinolysis, in which the side chain hydroxyl group of the serine supplies its oxygen atom to form the C-terminus of the beta chain, while the remainder of the serine residue undergoes an oxidative deamination to produce ammonia and the pyruvoyl group blocking the N-terminus of the alpha chain.</text>
</comment>
<dbReference type="NCBIfam" id="TIGR03330">
    <property type="entry name" value="SAM_DCase_Bsu"/>
    <property type="match status" value="1"/>
</dbReference>
<feature type="chain" id="PRO_5023376080" description="S-adenosylmethionine decarboxylase alpha chain" evidence="9">
    <location>
        <begin position="75"/>
        <end position="133"/>
    </location>
</feature>
<keyword evidence="8 9" id="KW-0670">Pyruvate</keyword>
<dbReference type="InterPro" id="IPR016067">
    <property type="entry name" value="S-AdoMet_deCO2ase_core"/>
</dbReference>
<feature type="site" description="Cleavage (non-hydrolytic); by autolysis" evidence="9">
    <location>
        <begin position="74"/>
        <end position="75"/>
    </location>
</feature>
<comment type="cofactor">
    <cofactor evidence="9">
        <name>pyruvate</name>
        <dbReference type="ChEBI" id="CHEBI:15361"/>
    </cofactor>
    <text evidence="9">Binds 1 pyruvoyl group covalently per subunit.</text>
</comment>
<feature type="modified residue" description="Pyruvic acid (Ser); by autocatalysis" evidence="9">
    <location>
        <position position="75"/>
    </location>
</feature>
<evidence type="ECO:0000256" key="5">
    <source>
        <dbReference type="ARBA" id="ARBA00023145"/>
    </source>
</evidence>
<protein>
    <recommendedName>
        <fullName evidence="9">S-adenosylmethionine decarboxylase proenzyme</fullName>
        <shortName evidence="9">AdoMetDC</shortName>
        <shortName evidence="9">SAMDC</shortName>
        <ecNumber evidence="9">4.1.1.50</ecNumber>
    </recommendedName>
    <component>
        <recommendedName>
            <fullName evidence="9">S-adenosylmethionine decarboxylase beta chain</fullName>
        </recommendedName>
    </component>
    <component>
        <recommendedName>
            <fullName evidence="9">S-adenosylmethionine decarboxylase alpha chain</fullName>
        </recommendedName>
    </component>
</protein>
<keyword evidence="11" id="KW-1185">Reference proteome</keyword>
<evidence type="ECO:0000256" key="6">
    <source>
        <dbReference type="ARBA" id="ARBA00023239"/>
    </source>
</evidence>
<comment type="caution">
    <text evidence="10">The sequence shown here is derived from an EMBL/GenBank/DDBJ whole genome shotgun (WGS) entry which is preliminary data.</text>
</comment>
<dbReference type="PANTHER" id="PTHR33866">
    <property type="entry name" value="S-ADENOSYLMETHIONINE DECARBOXYLASE PROENZYME"/>
    <property type="match status" value="1"/>
</dbReference>
<evidence type="ECO:0000313" key="10">
    <source>
        <dbReference type="EMBL" id="TXF89435.1"/>
    </source>
</evidence>
<dbReference type="InterPro" id="IPR017716">
    <property type="entry name" value="S-AdoMet_deCOase_pro-enz"/>
</dbReference>
<dbReference type="Pfam" id="PF02675">
    <property type="entry name" value="AdoMet_dc"/>
    <property type="match status" value="1"/>
</dbReference>
<dbReference type="SUPFAM" id="SSF56276">
    <property type="entry name" value="S-adenosylmethionine decarboxylase"/>
    <property type="match status" value="1"/>
</dbReference>
<evidence type="ECO:0000256" key="1">
    <source>
        <dbReference type="ARBA" id="ARBA00022793"/>
    </source>
</evidence>
<proteinExistence type="inferred from homology"/>
<dbReference type="Gene3D" id="3.60.90.10">
    <property type="entry name" value="S-adenosylmethionine decarboxylase"/>
    <property type="match status" value="1"/>
</dbReference>
<gene>
    <name evidence="10" type="primary">speD</name>
    <name evidence="9" type="synonym">speH</name>
    <name evidence="10" type="ORF">FUA23_10740</name>
</gene>
<feature type="active site" description="Proton acceptor; for processing activity" evidence="9">
    <location>
        <position position="80"/>
    </location>
</feature>
<name>A0A5C7FT30_9BACT</name>
<dbReference type="OrthoDB" id="9793120at2"/>
<dbReference type="EMBL" id="VOXD01000014">
    <property type="protein sequence ID" value="TXF89435.1"/>
    <property type="molecule type" value="Genomic_DNA"/>
</dbReference>
<reference evidence="10 11" key="1">
    <citation type="submission" date="2019-08" db="EMBL/GenBank/DDBJ databases">
        <title>Lewinella sp. strain SSH13 Genome sequencing and assembly.</title>
        <authorList>
            <person name="Kim I."/>
        </authorList>
    </citation>
    <scope>NUCLEOTIDE SEQUENCE [LARGE SCALE GENOMIC DNA]</scope>
    <source>
        <strain evidence="10 11">SSH13</strain>
    </source>
</reference>
<dbReference type="InterPro" id="IPR003826">
    <property type="entry name" value="AdoMetDC_fam_prok"/>
</dbReference>
<keyword evidence="7 9" id="KW-0704">Schiff base</keyword>
<comment type="subunit">
    <text evidence="9">Heterotetramer of two alpha and two beta chains arranged as a dimer of alpha/beta heterodimers.</text>
</comment>
<evidence type="ECO:0000256" key="4">
    <source>
        <dbReference type="ARBA" id="ARBA00023115"/>
    </source>
</evidence>
<dbReference type="AlphaFoldDB" id="A0A5C7FT30"/>
<evidence type="ECO:0000256" key="2">
    <source>
        <dbReference type="ARBA" id="ARBA00022813"/>
    </source>
</evidence>
<dbReference type="GO" id="GO:0005829">
    <property type="term" value="C:cytosol"/>
    <property type="evidence" value="ECO:0007669"/>
    <property type="project" value="TreeGrafter"/>
</dbReference>
<evidence type="ECO:0000256" key="8">
    <source>
        <dbReference type="ARBA" id="ARBA00023317"/>
    </source>
</evidence>
<evidence type="ECO:0000256" key="3">
    <source>
        <dbReference type="ARBA" id="ARBA00023066"/>
    </source>
</evidence>
<feature type="active site" description="Schiff-base intermediate with substrate; via pyruvic acid" evidence="9">
    <location>
        <position position="75"/>
    </location>
</feature>
<evidence type="ECO:0000313" key="11">
    <source>
        <dbReference type="Proteomes" id="UP000321907"/>
    </source>
</evidence>
<keyword evidence="3 9" id="KW-0745">Spermidine biosynthesis</keyword>
<dbReference type="HAMAP" id="MF_00464">
    <property type="entry name" value="AdoMetDC_1"/>
    <property type="match status" value="1"/>
</dbReference>
<dbReference type="GO" id="GO:0008295">
    <property type="term" value="P:spermidine biosynthetic process"/>
    <property type="evidence" value="ECO:0007669"/>
    <property type="project" value="UniProtKB-UniRule"/>
</dbReference>
<comment type="similarity">
    <text evidence="9">Belongs to the prokaryotic AdoMetDC family. Type 1 subfamily.</text>
</comment>
<organism evidence="10 11">
    <name type="scientific">Neolewinella aurantiaca</name>
    <dbReference type="NCBI Taxonomy" id="2602767"/>
    <lineage>
        <taxon>Bacteria</taxon>
        <taxon>Pseudomonadati</taxon>
        <taxon>Bacteroidota</taxon>
        <taxon>Saprospiria</taxon>
        <taxon>Saprospirales</taxon>
        <taxon>Lewinellaceae</taxon>
        <taxon>Neolewinella</taxon>
    </lineage>
</organism>
<dbReference type="RefSeq" id="WP_147930745.1">
    <property type="nucleotide sequence ID" value="NZ_VOXD01000014.1"/>
</dbReference>
<sequence length="133" mass="14286">MPAPKSFPLPPGTKVLGRHVHLDLYECTAGILSAPADSERILNAAAHEMNATIVGSHFHAFNPHGVSGVVVIAESHLTVHTWPEHNYAAIDIFSCGDLDLDAGIKLLIAEFGARRHYLAAFDRGWVNDHSSGG</sequence>
<evidence type="ECO:0000256" key="9">
    <source>
        <dbReference type="HAMAP-Rule" id="MF_00464"/>
    </source>
</evidence>
<keyword evidence="9" id="KW-0949">S-adenosyl-L-methionine</keyword>
<dbReference type="PANTHER" id="PTHR33866:SF2">
    <property type="entry name" value="S-ADENOSYLMETHIONINE DECARBOXYLASE PROENZYME"/>
    <property type="match status" value="1"/>
</dbReference>
<keyword evidence="1 9" id="KW-0210">Decarboxylase</keyword>
<keyword evidence="5 9" id="KW-0865">Zymogen</keyword>
<dbReference type="UniPathway" id="UPA00331">
    <property type="reaction ID" value="UER00451"/>
</dbReference>
<keyword evidence="4 9" id="KW-0620">Polyamine biosynthesis</keyword>
<feature type="chain" id="PRO_5023376081" description="S-adenosylmethionine decarboxylase beta chain" evidence="9">
    <location>
        <begin position="1"/>
        <end position="74"/>
    </location>
</feature>
<comment type="function">
    <text evidence="9">Catalyzes the decarboxylation of S-adenosylmethionine to S-adenosylmethioninamine (dcAdoMet), the propylamine donor required for the synthesis of the polyamines spermine and spermidine from the diamine putrescine.</text>
</comment>
<keyword evidence="6 9" id="KW-0456">Lyase</keyword>
<dbReference type="GO" id="GO:0004014">
    <property type="term" value="F:adenosylmethionine decarboxylase activity"/>
    <property type="evidence" value="ECO:0007669"/>
    <property type="project" value="UniProtKB-UniRule"/>
</dbReference>
<accession>A0A5C7FT30</accession>
<dbReference type="EC" id="4.1.1.50" evidence="9"/>
<keyword evidence="2 9" id="KW-0068">Autocatalytic cleavage</keyword>
<comment type="catalytic activity">
    <reaction evidence="9">
        <text>S-adenosyl-L-methionine + H(+) = S-adenosyl 3-(methylsulfanyl)propylamine + CO2</text>
        <dbReference type="Rhea" id="RHEA:15981"/>
        <dbReference type="ChEBI" id="CHEBI:15378"/>
        <dbReference type="ChEBI" id="CHEBI:16526"/>
        <dbReference type="ChEBI" id="CHEBI:57443"/>
        <dbReference type="ChEBI" id="CHEBI:59789"/>
        <dbReference type="EC" id="4.1.1.50"/>
    </reaction>
</comment>